<dbReference type="GO" id="GO:0008061">
    <property type="term" value="F:chitin binding"/>
    <property type="evidence" value="ECO:0007669"/>
    <property type="project" value="UniProtKB-UniRule"/>
</dbReference>
<dbReference type="GeneID" id="63844747"/>
<dbReference type="RefSeq" id="XP_040785092.1">
    <property type="nucleotide sequence ID" value="XM_040927494.1"/>
</dbReference>
<comment type="caution">
    <text evidence="12">The sequence shown here is derived from an EMBL/GenBank/DDBJ whole genome shotgun (WGS) entry which is preliminary data.</text>
</comment>
<feature type="domain" description="NodB homology" evidence="11">
    <location>
        <begin position="146"/>
        <end position="344"/>
    </location>
</feature>
<evidence type="ECO:0000256" key="9">
    <source>
        <dbReference type="SAM" id="SignalP"/>
    </source>
</evidence>
<dbReference type="InterPro" id="IPR018371">
    <property type="entry name" value="Chitin-binding_1_CS"/>
</dbReference>
<dbReference type="Gene3D" id="3.20.20.370">
    <property type="entry name" value="Glycoside hydrolase/deacetylase"/>
    <property type="match status" value="1"/>
</dbReference>
<feature type="domain" description="Chitin-binding type-1" evidence="10">
    <location>
        <begin position="68"/>
        <end position="112"/>
    </location>
</feature>
<feature type="signal peptide" evidence="9">
    <location>
        <begin position="1"/>
        <end position="19"/>
    </location>
</feature>
<dbReference type="InterPro" id="IPR036861">
    <property type="entry name" value="Endochitinase-like_sf"/>
</dbReference>
<sequence>MLYSAAVAAIVAATPLVSAHGAALPNIVGLNPRDLKARDLLSSLGARFTDVHEFVKAPENQVKPRQDGKECGANIGSCGAGLCCSPNGYCGTTGDFCYSPGCNYAYGPGCPENATPAGTNTSSIARTKIGSISYGGGGIYNCVTPGTVAITYDDGPQKVLTNHILDVMASHNAKATFFITGNNINKGQIDITQEYIDVIKRMDAEGHQIASHTWTHLDLSVVSSIDRKQQMWKNEMALRNIVGKIPTYMRPPYSSCTGACQTDMAALGYHVTYFDVDTDDYNQDAPDEIQNSKNWFRGNITQGGATGTNGAKWLEISHDIHEQTANNLTEYMLSTLTQLGYKAVTVGDCLGDPKANWYRATGTATRSSSAPASSGTKKVTTDATCGGTNQYTCLGGSFGNCCSANGWCGTTADYCGTGCQSAFGNCGSNSAVSSSVRASSTPAVSSTLRTSSTRVSSAAPSASAGKVSTDGSCAGTGGFTCQGSSYGNCCSQYGWCGSTTDHCSAGCNSAFGTCS</sequence>
<dbReference type="AlphaFoldDB" id="A0A9P4GC60"/>
<gene>
    <name evidence="12" type="ORF">K460DRAFT_264782</name>
</gene>
<evidence type="ECO:0000256" key="1">
    <source>
        <dbReference type="ARBA" id="ARBA00001941"/>
    </source>
</evidence>
<feature type="domain" description="Chitin-binding type-1" evidence="10">
    <location>
        <begin position="382"/>
        <end position="428"/>
    </location>
</feature>
<organism evidence="12 13">
    <name type="scientific">Cucurbitaria berberidis CBS 394.84</name>
    <dbReference type="NCBI Taxonomy" id="1168544"/>
    <lineage>
        <taxon>Eukaryota</taxon>
        <taxon>Fungi</taxon>
        <taxon>Dikarya</taxon>
        <taxon>Ascomycota</taxon>
        <taxon>Pezizomycotina</taxon>
        <taxon>Dothideomycetes</taxon>
        <taxon>Pleosporomycetidae</taxon>
        <taxon>Pleosporales</taxon>
        <taxon>Pleosporineae</taxon>
        <taxon>Cucurbitariaceae</taxon>
        <taxon>Cucurbitaria</taxon>
    </lineage>
</organism>
<keyword evidence="4 9" id="KW-0732">Signal</keyword>
<protein>
    <submittedName>
        <fullName evidence="12">Carbohydrate esterase family 4 protein</fullName>
    </submittedName>
</protein>
<dbReference type="PROSITE" id="PS50941">
    <property type="entry name" value="CHIT_BIND_I_2"/>
    <property type="match status" value="3"/>
</dbReference>
<reference evidence="12" key="1">
    <citation type="submission" date="2020-01" db="EMBL/GenBank/DDBJ databases">
        <authorList>
            <consortium name="DOE Joint Genome Institute"/>
            <person name="Haridas S."/>
            <person name="Albert R."/>
            <person name="Binder M."/>
            <person name="Bloem J."/>
            <person name="Labutti K."/>
            <person name="Salamov A."/>
            <person name="Andreopoulos B."/>
            <person name="Baker S.E."/>
            <person name="Barry K."/>
            <person name="Bills G."/>
            <person name="Bluhm B.H."/>
            <person name="Cannon C."/>
            <person name="Castanera R."/>
            <person name="Culley D.E."/>
            <person name="Daum C."/>
            <person name="Ezra D."/>
            <person name="Gonzalez J.B."/>
            <person name="Henrissat B."/>
            <person name="Kuo A."/>
            <person name="Liang C."/>
            <person name="Lipzen A."/>
            <person name="Lutzoni F."/>
            <person name="Magnuson J."/>
            <person name="Mondo S."/>
            <person name="Nolan M."/>
            <person name="Ohm R."/>
            <person name="Pangilinan J."/>
            <person name="Park H.-J."/>
            <person name="Ramirez L."/>
            <person name="Alfaro M."/>
            <person name="Sun H."/>
            <person name="Tritt A."/>
            <person name="Yoshinaga Y."/>
            <person name="Zwiers L.-H."/>
            <person name="Turgeon B.G."/>
            <person name="Goodwin S.B."/>
            <person name="Spatafora J.W."/>
            <person name="Crous P.W."/>
            <person name="Grigoriev I.V."/>
        </authorList>
    </citation>
    <scope>NUCLEOTIDE SEQUENCE</scope>
    <source>
        <strain evidence="12">CBS 394.84</strain>
    </source>
</reference>
<accession>A0A9P4GC60</accession>
<dbReference type="Proteomes" id="UP000800039">
    <property type="component" value="Unassembled WGS sequence"/>
</dbReference>
<dbReference type="SMART" id="SM00270">
    <property type="entry name" value="ChtBD1"/>
    <property type="match status" value="3"/>
</dbReference>
<feature type="domain" description="Chitin-binding type-1" evidence="10">
    <location>
        <begin position="470"/>
        <end position="515"/>
    </location>
</feature>
<evidence type="ECO:0000256" key="7">
    <source>
        <dbReference type="ARBA" id="ARBA00023285"/>
    </source>
</evidence>
<evidence type="ECO:0000313" key="12">
    <source>
        <dbReference type="EMBL" id="KAF1842529.1"/>
    </source>
</evidence>
<evidence type="ECO:0000256" key="3">
    <source>
        <dbReference type="ARBA" id="ARBA00022723"/>
    </source>
</evidence>
<comment type="caution">
    <text evidence="8">Lacks conserved residue(s) required for the propagation of feature annotation.</text>
</comment>
<dbReference type="GO" id="GO:0005975">
    <property type="term" value="P:carbohydrate metabolic process"/>
    <property type="evidence" value="ECO:0007669"/>
    <property type="project" value="InterPro"/>
</dbReference>
<feature type="disulfide bond" evidence="8">
    <location>
        <begin position="83"/>
        <end position="97"/>
    </location>
</feature>
<keyword evidence="6" id="KW-0119">Carbohydrate metabolism</keyword>
<dbReference type="CDD" id="cd00035">
    <property type="entry name" value="ChtBD1"/>
    <property type="match status" value="1"/>
</dbReference>
<evidence type="ECO:0000259" key="10">
    <source>
        <dbReference type="PROSITE" id="PS50941"/>
    </source>
</evidence>
<feature type="chain" id="PRO_5040229490" evidence="9">
    <location>
        <begin position="20"/>
        <end position="515"/>
    </location>
</feature>
<evidence type="ECO:0000256" key="6">
    <source>
        <dbReference type="ARBA" id="ARBA00023277"/>
    </source>
</evidence>
<evidence type="ECO:0000256" key="4">
    <source>
        <dbReference type="ARBA" id="ARBA00022729"/>
    </source>
</evidence>
<feature type="non-terminal residue" evidence="12">
    <location>
        <position position="515"/>
    </location>
</feature>
<dbReference type="CDD" id="cd11618">
    <property type="entry name" value="ChtBD1_1"/>
    <property type="match status" value="2"/>
</dbReference>
<dbReference type="PROSITE" id="PS00026">
    <property type="entry name" value="CHIT_BIND_I_1"/>
    <property type="match status" value="1"/>
</dbReference>
<dbReference type="GO" id="GO:0016810">
    <property type="term" value="F:hydrolase activity, acting on carbon-nitrogen (but not peptide) bonds"/>
    <property type="evidence" value="ECO:0007669"/>
    <property type="project" value="InterPro"/>
</dbReference>
<keyword evidence="3" id="KW-0479">Metal-binding</keyword>
<dbReference type="Pfam" id="PF00187">
    <property type="entry name" value="Chitin_bind_1"/>
    <property type="match status" value="1"/>
</dbReference>
<dbReference type="PANTHER" id="PTHR46471:SF4">
    <property type="entry name" value="CHITIN DEACETYLASE"/>
    <property type="match status" value="1"/>
</dbReference>
<name>A0A9P4GC60_9PLEO</name>
<feature type="disulfide bond" evidence="8">
    <location>
        <begin position="78"/>
        <end position="90"/>
    </location>
</feature>
<evidence type="ECO:0000313" key="13">
    <source>
        <dbReference type="Proteomes" id="UP000800039"/>
    </source>
</evidence>
<evidence type="ECO:0000259" key="11">
    <source>
        <dbReference type="PROSITE" id="PS51677"/>
    </source>
</evidence>
<dbReference type="PROSITE" id="PS51677">
    <property type="entry name" value="NODB"/>
    <property type="match status" value="1"/>
</dbReference>
<keyword evidence="5" id="KW-0378">Hydrolase</keyword>
<dbReference type="SUPFAM" id="SSF88713">
    <property type="entry name" value="Glycoside hydrolase/deacetylase"/>
    <property type="match status" value="1"/>
</dbReference>
<evidence type="ECO:0000256" key="8">
    <source>
        <dbReference type="PROSITE-ProRule" id="PRU00261"/>
    </source>
</evidence>
<dbReference type="CDD" id="cd10951">
    <property type="entry name" value="CE4_ClCDA_like"/>
    <property type="match status" value="1"/>
</dbReference>
<dbReference type="InterPro" id="IPR001002">
    <property type="entry name" value="Chitin-bd_1"/>
</dbReference>
<dbReference type="Gene3D" id="3.30.60.10">
    <property type="entry name" value="Endochitinase-like"/>
    <property type="match status" value="3"/>
</dbReference>
<proteinExistence type="predicted"/>
<feature type="disulfide bond" evidence="8">
    <location>
        <begin position="489"/>
        <end position="503"/>
    </location>
</feature>
<evidence type="ECO:0000256" key="5">
    <source>
        <dbReference type="ARBA" id="ARBA00022801"/>
    </source>
</evidence>
<dbReference type="Pfam" id="PF01522">
    <property type="entry name" value="Polysacc_deac_1"/>
    <property type="match status" value="1"/>
</dbReference>
<keyword evidence="8" id="KW-1015">Disulfide bond</keyword>
<dbReference type="SUPFAM" id="SSF57016">
    <property type="entry name" value="Plant lectins/antimicrobial peptides"/>
    <property type="match status" value="3"/>
</dbReference>
<keyword evidence="7" id="KW-0170">Cobalt</keyword>
<dbReference type="InterPro" id="IPR002509">
    <property type="entry name" value="NODB_dom"/>
</dbReference>
<dbReference type="OrthoDB" id="407355at2759"/>
<dbReference type="InterPro" id="IPR011330">
    <property type="entry name" value="Glyco_hydro/deAcase_b/a-brl"/>
</dbReference>
<feature type="disulfide bond" evidence="8">
    <location>
        <begin position="401"/>
        <end position="415"/>
    </location>
</feature>
<keyword evidence="13" id="KW-1185">Reference proteome</keyword>
<dbReference type="GO" id="GO:0046872">
    <property type="term" value="F:metal ion binding"/>
    <property type="evidence" value="ECO:0007669"/>
    <property type="project" value="UniProtKB-KW"/>
</dbReference>
<evidence type="ECO:0000256" key="2">
    <source>
        <dbReference type="ARBA" id="ARBA00022669"/>
    </source>
</evidence>
<comment type="cofactor">
    <cofactor evidence="1">
        <name>Co(2+)</name>
        <dbReference type="ChEBI" id="CHEBI:48828"/>
    </cofactor>
</comment>
<dbReference type="EMBL" id="ML976618">
    <property type="protein sequence ID" value="KAF1842529.1"/>
    <property type="molecule type" value="Genomic_DNA"/>
</dbReference>
<dbReference type="PANTHER" id="PTHR46471">
    <property type="entry name" value="CHITIN DEACETYLASE"/>
    <property type="match status" value="1"/>
</dbReference>
<keyword evidence="2 8" id="KW-0147">Chitin-binding</keyword>